<evidence type="ECO:0000256" key="4">
    <source>
        <dbReference type="PIRNR" id="PIRNR015894"/>
    </source>
</evidence>
<feature type="binding site" evidence="6">
    <location>
        <begin position="387"/>
        <end position="388"/>
    </location>
    <ligand>
        <name>S-adenosyl-L-methionine</name>
        <dbReference type="ChEBI" id="CHEBI:59789"/>
    </ligand>
</feature>
<dbReference type="FunFam" id="3.20.20.150:FF:000008">
    <property type="entry name" value="Protein arginine N-methyltransferase 5"/>
    <property type="match status" value="1"/>
</dbReference>
<reference evidence="11 12" key="1">
    <citation type="submission" date="2016-03" db="EMBL/GenBank/DDBJ databases">
        <title>EvidentialGene: Evidence-directed Construction of Genes on Genomes.</title>
        <authorList>
            <person name="Gilbert D.G."/>
            <person name="Choi J.-H."/>
            <person name="Mockaitis K."/>
            <person name="Colbourne J."/>
            <person name="Pfrender M."/>
        </authorList>
    </citation>
    <scope>NUCLEOTIDE SEQUENCE [LARGE SCALE GENOMIC DNA]</scope>
    <source>
        <strain evidence="11 12">Xinb3</strain>
        <tissue evidence="11">Complete organism</tissue>
    </source>
</reference>
<dbReference type="GO" id="GO:0006355">
    <property type="term" value="P:regulation of DNA-templated transcription"/>
    <property type="evidence" value="ECO:0007669"/>
    <property type="project" value="TreeGrafter"/>
</dbReference>
<feature type="domain" description="PRMT5 oligomerisation" evidence="10">
    <location>
        <begin position="435"/>
        <end position="573"/>
    </location>
</feature>
<protein>
    <recommendedName>
        <fullName evidence="4">Protein arginine N-methyltransferase</fullName>
    </recommendedName>
</protein>
<dbReference type="Pfam" id="PF05185">
    <property type="entry name" value="PRMT5"/>
    <property type="match status" value="1"/>
</dbReference>
<keyword evidence="1 4" id="KW-0489">Methyltransferase</keyword>
<dbReference type="SUPFAM" id="SSF53335">
    <property type="entry name" value="S-adenosyl-L-methionine-dependent methyltransferases"/>
    <property type="match status" value="1"/>
</dbReference>
<evidence type="ECO:0000259" key="9">
    <source>
        <dbReference type="Pfam" id="PF17285"/>
    </source>
</evidence>
<dbReference type="InterPro" id="IPR035075">
    <property type="entry name" value="PRMT5"/>
</dbReference>
<dbReference type="InterPro" id="IPR035248">
    <property type="entry name" value="PRMT5_C"/>
</dbReference>
<keyword evidence="3 4" id="KW-0949">S-adenosyl-L-methionine</keyword>
<sequence length="576" mass="65912">MAAGGKRVSCGLDFVSPSDITNALQIATEAKYDFAAMPIAHPRHKRDFSGNSQARRLTAFTRADLILNSSDWSTLIVGKISPHIDLDHEDRLLRQESENMLEQELSFAGHLGLPAVLAPLRKNNTNFARVLHNKVLVSPSNQARYHVWLHLPMISPKTESSQFEREVKEEDTDDTWHWWNNFRSTANFEKKLSLALELTADLPDSVDIDRWLGEPIKCLVVPTHLFMTNKKAQILITGTQRHQHYKHYQQYMEHLWQVGYEADPVMQFAQGYEDFLQFPLQPLMDNLESQTYEVFEKDPVKYTEYQRAMYLAILDKVSLEDKDSKIITLMVVGAGRGPLVRAALAAAEKADRKIRVYAVEKNPNAIVTLQCLAEEEWGDQVTIVSCDMRDWDAPEKADILVSELLGSFGDNELSPECLDGAQKFLKDDGISIPSSYTSFLGPIQSSKLYNEVRSCRERDKPYYTSFEMSYVVHFQTPIDNRRYEVRNFPIKCDSVLHGFAGYFETVLYKDVMLSINPATHSPGMFSWFPVLFPGDNLEIHFWRCVNRTHVWYEWCVTKPLAGAIHNPLGRSHNIGL</sequence>
<dbReference type="Pfam" id="PF17286">
    <property type="entry name" value="PRMT5_C"/>
    <property type="match status" value="1"/>
</dbReference>
<feature type="domain" description="PRMT5 TIM barrel" evidence="9">
    <location>
        <begin position="31"/>
        <end position="231"/>
    </location>
</feature>
<accession>A0A164VWN0</accession>
<evidence type="ECO:0000256" key="3">
    <source>
        <dbReference type="ARBA" id="ARBA00022691"/>
    </source>
</evidence>
<dbReference type="InterPro" id="IPR035247">
    <property type="entry name" value="PRMT5_TIM"/>
</dbReference>
<dbReference type="OrthoDB" id="1368803at2759"/>
<dbReference type="STRING" id="35525.A0A164VWN0"/>
<dbReference type="PIRSF" id="PIRSF015894">
    <property type="entry name" value="Skb1_MeTrfase"/>
    <property type="match status" value="1"/>
</dbReference>
<dbReference type="EMBL" id="LRGB01001361">
    <property type="protein sequence ID" value="KZS12734.1"/>
    <property type="molecule type" value="Genomic_DNA"/>
</dbReference>
<feature type="domain" description="PRMT5 arginine-N-methyltransferase" evidence="8">
    <location>
        <begin position="267"/>
        <end position="432"/>
    </location>
</feature>
<organism evidence="11 12">
    <name type="scientific">Daphnia magna</name>
    <dbReference type="NCBI Taxonomy" id="35525"/>
    <lineage>
        <taxon>Eukaryota</taxon>
        <taxon>Metazoa</taxon>
        <taxon>Ecdysozoa</taxon>
        <taxon>Arthropoda</taxon>
        <taxon>Crustacea</taxon>
        <taxon>Branchiopoda</taxon>
        <taxon>Diplostraca</taxon>
        <taxon>Cladocera</taxon>
        <taxon>Anomopoda</taxon>
        <taxon>Daphniidae</taxon>
        <taxon>Daphnia</taxon>
    </lineage>
</organism>
<feature type="binding site" evidence="6">
    <location>
        <position position="292"/>
    </location>
    <ligand>
        <name>S-adenosyl-L-methionine</name>
        <dbReference type="ChEBI" id="CHEBI:59789"/>
    </ligand>
</feature>
<dbReference type="Gene3D" id="3.20.20.150">
    <property type="entry name" value="Divalent-metal-dependent TIM barrel enzymes"/>
    <property type="match status" value="1"/>
</dbReference>
<feature type="site" description="Critical for specifying symmetric addition of methyl groups" evidence="7">
    <location>
        <position position="295"/>
    </location>
</feature>
<feature type="active site" description="Proton donor/acceptor" evidence="5">
    <location>
        <position position="412"/>
    </location>
</feature>
<dbReference type="PANTHER" id="PTHR10738:SF0">
    <property type="entry name" value="PROTEIN ARGININE N-METHYLTRANSFERASE 5"/>
    <property type="match status" value="1"/>
</dbReference>
<evidence type="ECO:0000256" key="2">
    <source>
        <dbReference type="ARBA" id="ARBA00022679"/>
    </source>
</evidence>
<evidence type="ECO:0000259" key="10">
    <source>
        <dbReference type="Pfam" id="PF17286"/>
    </source>
</evidence>
<feature type="active site" description="Proton donor/acceptor" evidence="5">
    <location>
        <position position="403"/>
    </location>
</feature>
<dbReference type="Pfam" id="PF17285">
    <property type="entry name" value="PRMT5_TIM"/>
    <property type="match status" value="1"/>
</dbReference>
<dbReference type="GO" id="GO:0032259">
    <property type="term" value="P:methylation"/>
    <property type="evidence" value="ECO:0007669"/>
    <property type="project" value="UniProtKB-KW"/>
</dbReference>
<feature type="binding site" evidence="6">
    <location>
        <begin position="301"/>
        <end position="302"/>
    </location>
    <ligand>
        <name>S-adenosyl-L-methionine</name>
        <dbReference type="ChEBI" id="CHEBI:59789"/>
    </ligand>
</feature>
<evidence type="ECO:0000313" key="12">
    <source>
        <dbReference type="Proteomes" id="UP000076858"/>
    </source>
</evidence>
<evidence type="ECO:0000313" key="11">
    <source>
        <dbReference type="EMBL" id="KZS12734.1"/>
    </source>
</evidence>
<evidence type="ECO:0000259" key="8">
    <source>
        <dbReference type="Pfam" id="PF05185"/>
    </source>
</evidence>
<proteinExistence type="inferred from homology"/>
<keyword evidence="2 4" id="KW-0808">Transferase</keyword>
<dbReference type="InterPro" id="IPR029063">
    <property type="entry name" value="SAM-dependent_MTases_sf"/>
</dbReference>
<dbReference type="Gene3D" id="3.40.50.150">
    <property type="entry name" value="Vaccinia Virus protein VP39"/>
    <property type="match status" value="1"/>
</dbReference>
<dbReference type="GO" id="GO:0016274">
    <property type="term" value="F:protein-arginine N-methyltransferase activity"/>
    <property type="evidence" value="ECO:0007669"/>
    <property type="project" value="InterPro"/>
</dbReference>
<dbReference type="CDD" id="cd02440">
    <property type="entry name" value="AdoMet_MTases"/>
    <property type="match status" value="1"/>
</dbReference>
<dbReference type="InterPro" id="IPR007857">
    <property type="entry name" value="Arg_MeTrfase_PRMT5"/>
</dbReference>
<gene>
    <name evidence="11" type="ORF">APZ42_022850</name>
</gene>
<comment type="similarity">
    <text evidence="4">Belongs to the class I-like SAM-binding methyltransferase superfamily.</text>
</comment>
<dbReference type="PANTHER" id="PTHR10738">
    <property type="entry name" value="PROTEIN ARGININE N-METHYLTRANSFERASE 5"/>
    <property type="match status" value="1"/>
</dbReference>
<evidence type="ECO:0000256" key="6">
    <source>
        <dbReference type="PIRSR" id="PIRSR015894-2"/>
    </source>
</evidence>
<dbReference type="FunFam" id="3.40.50.150:FF:000029">
    <property type="entry name" value="Protein arginine N-methyltransferase 5"/>
    <property type="match status" value="1"/>
</dbReference>
<dbReference type="InterPro" id="IPR025799">
    <property type="entry name" value="Arg_MeTrfase"/>
</dbReference>
<evidence type="ECO:0000256" key="5">
    <source>
        <dbReference type="PIRSR" id="PIRSR015894-1"/>
    </source>
</evidence>
<dbReference type="AlphaFoldDB" id="A0A164VWN0"/>
<dbReference type="PROSITE" id="PS51678">
    <property type="entry name" value="SAM_MT_PRMT"/>
    <property type="match status" value="1"/>
</dbReference>
<name>A0A164VWN0_9CRUS</name>
<feature type="binding site" evidence="6">
    <location>
        <position position="360"/>
    </location>
    <ligand>
        <name>S-adenosyl-L-methionine</name>
        <dbReference type="ChEBI" id="CHEBI:59789"/>
    </ligand>
</feature>
<keyword evidence="12" id="KW-1185">Reference proteome</keyword>
<dbReference type="Proteomes" id="UP000076858">
    <property type="component" value="Unassembled WGS sequence"/>
</dbReference>
<comment type="caution">
    <text evidence="11">The sequence shown here is derived from an EMBL/GenBank/DDBJ whole genome shotgun (WGS) entry which is preliminary data.</text>
</comment>
<dbReference type="Gene3D" id="2.70.160.11">
    <property type="entry name" value="Hnrnp arginine n-methyltransferase1"/>
    <property type="match status" value="2"/>
</dbReference>
<dbReference type="GO" id="GO:0005829">
    <property type="term" value="C:cytosol"/>
    <property type="evidence" value="ECO:0007669"/>
    <property type="project" value="TreeGrafter"/>
</dbReference>
<evidence type="ECO:0000256" key="1">
    <source>
        <dbReference type="ARBA" id="ARBA00022603"/>
    </source>
</evidence>
<dbReference type="GO" id="GO:0005634">
    <property type="term" value="C:nucleus"/>
    <property type="evidence" value="ECO:0007669"/>
    <property type="project" value="TreeGrafter"/>
</dbReference>
<evidence type="ECO:0000256" key="7">
    <source>
        <dbReference type="PIRSR" id="PIRSR015894-3"/>
    </source>
</evidence>